<dbReference type="Gene3D" id="3.40.50.300">
    <property type="entry name" value="P-loop containing nucleotide triphosphate hydrolases"/>
    <property type="match status" value="1"/>
</dbReference>
<accession>A0AB38RNF4</accession>
<dbReference type="InterPro" id="IPR027417">
    <property type="entry name" value="P-loop_NTPase"/>
</dbReference>
<dbReference type="GO" id="GO:0004519">
    <property type="term" value="F:endonuclease activity"/>
    <property type="evidence" value="ECO:0007669"/>
    <property type="project" value="UniProtKB-KW"/>
</dbReference>
<feature type="compositionally biased region" description="Basic and acidic residues" evidence="1">
    <location>
        <begin position="513"/>
        <end position="533"/>
    </location>
</feature>
<dbReference type="CDD" id="cd01026">
    <property type="entry name" value="TOPRIM_OLD"/>
    <property type="match status" value="1"/>
</dbReference>
<dbReference type="AlphaFoldDB" id="A0AB38RNF4"/>
<reference evidence="5" key="1">
    <citation type="journal article" date="2022" name="Environ. Microbiol.">
        <title>Functional analysis, diversity, and distribution of carbendazim hydrolases MheI and CbmA, responsible for the initial step in carbendazim degradation.</title>
        <authorList>
            <person name="Zhang M."/>
            <person name="Bai X."/>
            <person name="Li Q."/>
            <person name="Zhang L."/>
            <person name="Zhu Q."/>
            <person name="Gao S."/>
            <person name="Ke Z."/>
            <person name="Jiang M."/>
            <person name="Hu J."/>
            <person name="Qiu J."/>
            <person name="Hong Q."/>
        </authorList>
    </citation>
    <scope>NUCLEOTIDE SEQUENCE [LARGE SCALE GENOMIC DNA]</scope>
    <source>
        <strain evidence="5">djl-6</strain>
    </source>
</reference>
<geneLocation type="plasmid" evidence="4 5">
    <name>pdjl-6-4</name>
</geneLocation>
<evidence type="ECO:0000259" key="2">
    <source>
        <dbReference type="Pfam" id="PF13175"/>
    </source>
</evidence>
<dbReference type="Proteomes" id="UP000831484">
    <property type="component" value="Plasmid pdjl-6-4"/>
</dbReference>
<dbReference type="SUPFAM" id="SSF52540">
    <property type="entry name" value="P-loop containing nucleoside triphosphate hydrolases"/>
    <property type="match status" value="1"/>
</dbReference>
<keyword evidence="4" id="KW-0378">Hydrolase</keyword>
<evidence type="ECO:0000259" key="3">
    <source>
        <dbReference type="Pfam" id="PF20469"/>
    </source>
</evidence>
<keyword evidence="5" id="KW-1185">Reference proteome</keyword>
<feature type="region of interest" description="Disordered" evidence="1">
    <location>
        <begin position="511"/>
        <end position="533"/>
    </location>
</feature>
<dbReference type="PANTHER" id="PTHR43581">
    <property type="entry name" value="ATP/GTP PHOSPHATASE"/>
    <property type="match status" value="1"/>
</dbReference>
<dbReference type="InterPro" id="IPR051396">
    <property type="entry name" value="Bact_Antivir_Def_Nuclease"/>
</dbReference>
<feature type="domain" description="OLD protein-like TOPRIM" evidence="3">
    <location>
        <begin position="446"/>
        <end position="510"/>
    </location>
</feature>
<proteinExistence type="predicted"/>
<name>A0AB38RNF4_RHOSG</name>
<protein>
    <submittedName>
        <fullName evidence="4">ATP-dependent endonuclease</fullName>
    </submittedName>
</protein>
<evidence type="ECO:0000256" key="1">
    <source>
        <dbReference type="SAM" id="MobiDB-lite"/>
    </source>
</evidence>
<gene>
    <name evidence="4" type="ORF">M0639_31070</name>
</gene>
<keyword evidence="4" id="KW-0540">Nuclease</keyword>
<keyword evidence="4" id="KW-0255">Endonuclease</keyword>
<dbReference type="InterPro" id="IPR034139">
    <property type="entry name" value="TOPRIM_OLD"/>
</dbReference>
<organism evidence="4 5">
    <name type="scientific">Rhodococcus qingshengii JCM 15477</name>
    <dbReference type="NCBI Taxonomy" id="1303681"/>
    <lineage>
        <taxon>Bacteria</taxon>
        <taxon>Bacillati</taxon>
        <taxon>Actinomycetota</taxon>
        <taxon>Actinomycetes</taxon>
        <taxon>Mycobacteriales</taxon>
        <taxon>Nocardiaceae</taxon>
        <taxon>Rhodococcus</taxon>
        <taxon>Rhodococcus erythropolis group</taxon>
    </lineage>
</organism>
<evidence type="ECO:0000313" key="4">
    <source>
        <dbReference type="EMBL" id="UPU46655.1"/>
    </source>
</evidence>
<dbReference type="RefSeq" id="WP_064075249.1">
    <property type="nucleotide sequence ID" value="NZ_CP096567.1"/>
</dbReference>
<keyword evidence="4" id="KW-0614">Plasmid</keyword>
<sequence length="627" mass="69172">MRIKSVGIVNFRCLDNVEVDFSEITTFIGPNGAGKSSVLRALDWFFNGGKLDERDVWSGHIGSPKIRVRVTFTDLTDQDREALGPRYAPATASTFTAWRTWESGEDKMSGRAVSFPPFEVIRSATSAATKKTEYNALRDEREDLNLPKWTSAGNVDAVMDVWERDHPDRLSDTESGGTHLFGFNGQNKLSGLFDFVLVTADLRASEESSDGRGTIIGRILERTIDRGEADAEFAKLADEIAGKQAAINAEHLTGQLADLAKKLSAEVGSFTRGRSVNLQTVEPELKPQLTKIKVSIQDHLTETDVERQGHGFQRALLISSLKLLADHGTQDGSKSVICLAIEEPELFQHPTQARAFATVLRELASHPENNLQVTYATHSPYFVDERYFDQVRRVQRTTDTDSAHAQVQIRHATLESVVSKLNGYVKEDVVNSRWKLVCTSQLAEAFFSNATILVEGNNDRAIFEGIAARTTHLSIDGITIAAAQSKDHLYLPHAILSTLGIPVLTVFDNDSGSDERMRSGKKKPSDIRATTEKNKKGNRNLLRYLGLVEEDHPIGLLAPHVVAIPDTLESVLTNEWPEFEIERQKIVDNGQGVDGKNSLTYSIAAQSCSHDPTGIILNVITAARSLI</sequence>
<dbReference type="PANTHER" id="PTHR43581:SF4">
    <property type="entry name" value="ATP_GTP PHOSPHATASE"/>
    <property type="match status" value="1"/>
</dbReference>
<feature type="domain" description="Endonuclease GajA/Old nuclease/RecF-like AAA" evidence="2">
    <location>
        <begin position="1"/>
        <end position="383"/>
    </location>
</feature>
<dbReference type="EMBL" id="CP096567">
    <property type="protein sequence ID" value="UPU46655.1"/>
    <property type="molecule type" value="Genomic_DNA"/>
</dbReference>
<evidence type="ECO:0000313" key="5">
    <source>
        <dbReference type="Proteomes" id="UP000831484"/>
    </source>
</evidence>
<dbReference type="Pfam" id="PF20469">
    <property type="entry name" value="OLD-like_TOPRIM"/>
    <property type="match status" value="1"/>
</dbReference>
<dbReference type="Pfam" id="PF13175">
    <property type="entry name" value="AAA_15"/>
    <property type="match status" value="1"/>
</dbReference>
<dbReference type="InterPro" id="IPR041685">
    <property type="entry name" value="AAA_GajA/Old/RecF-like"/>
</dbReference>